<dbReference type="Proteomes" id="UP000826616">
    <property type="component" value="Chromosome"/>
</dbReference>
<evidence type="ECO:0000313" key="6">
    <source>
        <dbReference type="EMBL" id="SDH59836.1"/>
    </source>
</evidence>
<dbReference type="InterPro" id="IPR027304">
    <property type="entry name" value="Trigger_fact/SurA_dom_sf"/>
</dbReference>
<dbReference type="SUPFAM" id="SSF54534">
    <property type="entry name" value="FKBP-like"/>
    <property type="match status" value="1"/>
</dbReference>
<dbReference type="RefSeq" id="WP_082706136.1">
    <property type="nucleotide sequence ID" value="NZ_CP080764.1"/>
</dbReference>
<dbReference type="EC" id="5.2.1.8" evidence="5"/>
<feature type="region of interest" description="Disordered" evidence="2">
    <location>
        <begin position="210"/>
        <end position="232"/>
    </location>
</feature>
<dbReference type="GeneID" id="97139854"/>
<organism evidence="6 7">
    <name type="scientific">Aneurinibacillus thermoaerophilus</name>
    <dbReference type="NCBI Taxonomy" id="143495"/>
    <lineage>
        <taxon>Bacteria</taxon>
        <taxon>Bacillati</taxon>
        <taxon>Bacillota</taxon>
        <taxon>Bacilli</taxon>
        <taxon>Bacillales</taxon>
        <taxon>Paenibacillaceae</taxon>
        <taxon>Aneurinibacillus group</taxon>
        <taxon>Aneurinibacillus</taxon>
    </lineage>
</organism>
<keyword evidence="3" id="KW-0732">Signal</keyword>
<dbReference type="InterPro" id="IPR050245">
    <property type="entry name" value="PrsA_foldase"/>
</dbReference>
<dbReference type="PROSITE" id="PS51257">
    <property type="entry name" value="PROKAR_LIPOPROTEIN"/>
    <property type="match status" value="1"/>
</dbReference>
<dbReference type="InterPro" id="IPR000297">
    <property type="entry name" value="PPIase_PpiC"/>
</dbReference>
<dbReference type="OrthoDB" id="14196at2"/>
<dbReference type="GO" id="GO:0003755">
    <property type="term" value="F:peptidyl-prolyl cis-trans isomerase activity"/>
    <property type="evidence" value="ECO:0007669"/>
    <property type="project" value="UniProtKB-KW"/>
</dbReference>
<feature type="region of interest" description="Disordered" evidence="2">
    <location>
        <begin position="309"/>
        <end position="359"/>
    </location>
</feature>
<dbReference type="InterPro" id="IPR046357">
    <property type="entry name" value="PPIase_dom_sf"/>
</dbReference>
<dbReference type="SUPFAM" id="SSF109998">
    <property type="entry name" value="Triger factor/SurA peptide-binding domain-like"/>
    <property type="match status" value="1"/>
</dbReference>
<dbReference type="PANTHER" id="PTHR47245:SF2">
    <property type="entry name" value="PEPTIDYL-PROLYL CIS-TRANS ISOMERASE HP_0175-RELATED"/>
    <property type="match status" value="1"/>
</dbReference>
<proteinExistence type="predicted"/>
<feature type="chain" id="PRO_5038704706" evidence="3">
    <location>
        <begin position="23"/>
        <end position="359"/>
    </location>
</feature>
<protein>
    <submittedName>
        <fullName evidence="6">Foldase protein PrsA</fullName>
    </submittedName>
    <submittedName>
        <fullName evidence="5">Peptidylprolyl isomerase</fullName>
        <ecNumber evidence="5">5.2.1.8</ecNumber>
    </submittedName>
</protein>
<gene>
    <name evidence="5" type="ORF">K3F53_00575</name>
    <name evidence="6" type="ORF">SAMN04489735_103534</name>
</gene>
<evidence type="ECO:0000256" key="2">
    <source>
        <dbReference type="SAM" id="MobiDB-lite"/>
    </source>
</evidence>
<evidence type="ECO:0000313" key="7">
    <source>
        <dbReference type="Proteomes" id="UP000198956"/>
    </source>
</evidence>
<dbReference type="PANTHER" id="PTHR47245">
    <property type="entry name" value="PEPTIDYLPROLYL ISOMERASE"/>
    <property type="match status" value="1"/>
</dbReference>
<keyword evidence="1 5" id="KW-0413">Isomerase</keyword>
<accession>A0A1G8DQ53</accession>
<dbReference type="EMBL" id="CP080764">
    <property type="protein sequence ID" value="QYY42903.1"/>
    <property type="molecule type" value="Genomic_DNA"/>
</dbReference>
<dbReference type="Pfam" id="PF13616">
    <property type="entry name" value="Rotamase_3"/>
    <property type="match status" value="1"/>
</dbReference>
<evidence type="ECO:0000256" key="3">
    <source>
        <dbReference type="SAM" id="SignalP"/>
    </source>
</evidence>
<feature type="compositionally biased region" description="Pro residues" evidence="2">
    <location>
        <begin position="331"/>
        <end position="348"/>
    </location>
</feature>
<sequence length="359" mass="40519">MWPTKTYGRLIAVGVLTLTVLAGCGKNDPVVAKYDNNKEITESAYKNYVEVIKAIDPGMAGVIDAGDKEALTSVLHYQIMSRHIADQVKETDEMKKEANQNFSQFEEFAKQQLAQSEKMDQFYANHKVTEEELKDFFLDQVKMISYFSKDIKEEDKKKEYEQAKKLGYLTQVDVRHILIGTDKRSKAEAKKKAEELVKQLRNGANFAKLAKENTDDPGSKETGGLYQYPMPDGTTLEQTAEPYKRAAMTLPLNKISDPIETKFGYHIMRVEKRKVRTYDEVKKDITYMLAQKKEGEFLTTKVKSIIKEEKIPASMIKEQPKQSAPSAPGQPGQPVPSTPAPNEQPAPVQPNGDQTSQNK</sequence>
<evidence type="ECO:0000313" key="5">
    <source>
        <dbReference type="EMBL" id="QYY42903.1"/>
    </source>
</evidence>
<keyword evidence="1" id="KW-0697">Rotamase</keyword>
<evidence type="ECO:0000259" key="4">
    <source>
        <dbReference type="PROSITE" id="PS50198"/>
    </source>
</evidence>
<dbReference type="AlphaFoldDB" id="A0A1G8DQ53"/>
<evidence type="ECO:0000313" key="8">
    <source>
        <dbReference type="Proteomes" id="UP000826616"/>
    </source>
</evidence>
<keyword evidence="8" id="KW-1185">Reference proteome</keyword>
<dbReference type="PROSITE" id="PS50198">
    <property type="entry name" value="PPIC_PPIASE_2"/>
    <property type="match status" value="1"/>
</dbReference>
<feature type="domain" description="PpiC" evidence="4">
    <location>
        <begin position="169"/>
        <end position="272"/>
    </location>
</feature>
<dbReference type="EMBL" id="FNDE01000035">
    <property type="protein sequence ID" value="SDH59836.1"/>
    <property type="molecule type" value="Genomic_DNA"/>
</dbReference>
<reference evidence="5 8" key="2">
    <citation type="submission" date="2021-08" db="EMBL/GenBank/DDBJ databases">
        <title>Complete genome sequence of the strain Aneurinibacillus thermoaerophilus CCM 8960.</title>
        <authorList>
            <person name="Musilova J."/>
            <person name="Kourilova X."/>
            <person name="Pernicova I."/>
            <person name="Bezdicek M."/>
            <person name="Lengerova M."/>
            <person name="Obruca S."/>
            <person name="Sedlar K."/>
        </authorList>
    </citation>
    <scope>NUCLEOTIDE SEQUENCE [LARGE SCALE GENOMIC DNA]</scope>
    <source>
        <strain evidence="5 8">CCM 8960</strain>
    </source>
</reference>
<dbReference type="Gene3D" id="3.10.50.40">
    <property type="match status" value="1"/>
</dbReference>
<reference evidence="6 7" key="1">
    <citation type="submission" date="2016-10" db="EMBL/GenBank/DDBJ databases">
        <authorList>
            <person name="de Groot N.N."/>
        </authorList>
    </citation>
    <scope>NUCLEOTIDE SEQUENCE [LARGE SCALE GENOMIC DNA]</scope>
    <source>
        <strain evidence="6 7">L 420-91</strain>
    </source>
</reference>
<evidence type="ECO:0000256" key="1">
    <source>
        <dbReference type="PROSITE-ProRule" id="PRU00278"/>
    </source>
</evidence>
<feature type="compositionally biased region" description="Basic and acidic residues" evidence="2">
    <location>
        <begin position="210"/>
        <end position="219"/>
    </location>
</feature>
<name>A0A1G8DQ53_ANETH</name>
<dbReference type="Proteomes" id="UP000198956">
    <property type="component" value="Unassembled WGS sequence"/>
</dbReference>
<feature type="signal peptide" evidence="3">
    <location>
        <begin position="1"/>
        <end position="22"/>
    </location>
</feature>